<name>A0A7Z0EC04_9MICO</name>
<dbReference type="Proteomes" id="UP000537260">
    <property type="component" value="Unassembled WGS sequence"/>
</dbReference>
<proteinExistence type="predicted"/>
<keyword evidence="1" id="KW-0812">Transmembrane</keyword>
<organism evidence="2 3">
    <name type="scientific">Glaciibacter psychrotolerans</name>
    <dbReference type="NCBI Taxonomy" id="670054"/>
    <lineage>
        <taxon>Bacteria</taxon>
        <taxon>Bacillati</taxon>
        <taxon>Actinomycetota</taxon>
        <taxon>Actinomycetes</taxon>
        <taxon>Micrococcales</taxon>
        <taxon>Microbacteriaceae</taxon>
        <taxon>Glaciibacter</taxon>
    </lineage>
</organism>
<dbReference type="EMBL" id="JACCFM010000001">
    <property type="protein sequence ID" value="NYJ18733.1"/>
    <property type="molecule type" value="Genomic_DNA"/>
</dbReference>
<gene>
    <name evidence="2" type="ORF">HNR05_000524</name>
</gene>
<keyword evidence="1" id="KW-1133">Transmembrane helix</keyword>
<protein>
    <submittedName>
        <fullName evidence="2">Uncharacterized protein</fullName>
    </submittedName>
</protein>
<evidence type="ECO:0000313" key="2">
    <source>
        <dbReference type="EMBL" id="NYJ18733.1"/>
    </source>
</evidence>
<reference evidence="2 3" key="1">
    <citation type="submission" date="2020-07" db="EMBL/GenBank/DDBJ databases">
        <title>Sequencing the genomes of 1000 actinobacteria strains.</title>
        <authorList>
            <person name="Klenk H.-P."/>
        </authorList>
    </citation>
    <scope>NUCLEOTIDE SEQUENCE [LARGE SCALE GENOMIC DNA]</scope>
    <source>
        <strain evidence="2 3">LI1</strain>
    </source>
</reference>
<keyword evidence="1" id="KW-0472">Membrane</keyword>
<comment type="caution">
    <text evidence="2">The sequence shown here is derived from an EMBL/GenBank/DDBJ whole genome shotgun (WGS) entry which is preliminary data.</text>
</comment>
<feature type="transmembrane region" description="Helical" evidence="1">
    <location>
        <begin position="45"/>
        <end position="62"/>
    </location>
</feature>
<keyword evidence="3" id="KW-1185">Reference proteome</keyword>
<dbReference type="RefSeq" id="WP_179577600.1">
    <property type="nucleotide sequence ID" value="NZ_JACCFM010000001.1"/>
</dbReference>
<evidence type="ECO:0000256" key="1">
    <source>
        <dbReference type="SAM" id="Phobius"/>
    </source>
</evidence>
<accession>A0A7Z0EC04</accession>
<evidence type="ECO:0000313" key="3">
    <source>
        <dbReference type="Proteomes" id="UP000537260"/>
    </source>
</evidence>
<sequence length="68" mass="7196">MHAPLLSAHPRRPHLPGPQWWLELAIGLAVPLGLDRTLPERARGAGAAALVAAALFGSYLLYDSAMVA</sequence>
<dbReference type="AlphaFoldDB" id="A0A7Z0EC04"/>